<feature type="region of interest" description="Disordered" evidence="2">
    <location>
        <begin position="1"/>
        <end position="24"/>
    </location>
</feature>
<reference evidence="3 4" key="1">
    <citation type="submission" date="2023-08" db="EMBL/GenBank/DDBJ databases">
        <title>Implementing the SeqCode for naming new Mesorhizobium species isolated from Vachellia karroo root nodules.</title>
        <authorList>
            <person name="Van Lill M."/>
        </authorList>
    </citation>
    <scope>NUCLEOTIDE SEQUENCE [LARGE SCALE GENOMIC DNA]</scope>
    <source>
        <strain evidence="3 4">VK2B</strain>
    </source>
</reference>
<accession>A0ABU4YRY1</accession>
<sequence>MKMSALYSTQAHVSGGRNGHGETSDGLLKVDLAMPKELGGKGGATNPEQLFAVGYAACFESAVRFVARQQKLPLQDASVTSTVGLYPNDQGGFRLGVSLAAEIKGLDQAGAEALVSEAHKICPYSNAIRGNIDVALSTVARPAKAA</sequence>
<dbReference type="Proteomes" id="UP001280156">
    <property type="component" value="Unassembled WGS sequence"/>
</dbReference>
<comment type="similarity">
    <text evidence="1">Belongs to the OsmC/Ohr family.</text>
</comment>
<feature type="compositionally biased region" description="Polar residues" evidence="2">
    <location>
        <begin position="1"/>
        <end position="12"/>
    </location>
</feature>
<comment type="caution">
    <text evidence="3">The sequence shown here is derived from an EMBL/GenBank/DDBJ whole genome shotgun (WGS) entry which is preliminary data.</text>
</comment>
<dbReference type="InterPro" id="IPR036102">
    <property type="entry name" value="OsmC/Ohrsf"/>
</dbReference>
<dbReference type="PANTHER" id="PTHR33797">
    <property type="entry name" value="ORGANIC HYDROPEROXIDE RESISTANCE PROTEIN-LIKE"/>
    <property type="match status" value="1"/>
</dbReference>
<dbReference type="Gene3D" id="3.30.300.20">
    <property type="match status" value="1"/>
</dbReference>
<protein>
    <submittedName>
        <fullName evidence="3">Organic hydroperoxide resistance protein</fullName>
    </submittedName>
</protein>
<dbReference type="Pfam" id="PF02566">
    <property type="entry name" value="OsmC"/>
    <property type="match status" value="1"/>
</dbReference>
<gene>
    <name evidence="3" type="ORF">RFM52_31635</name>
</gene>
<dbReference type="Gene3D" id="2.20.25.10">
    <property type="match status" value="1"/>
</dbReference>
<organism evidence="3 4">
    <name type="scientific">Mesorhizobium humile</name>
    <dbReference type="NCBI Taxonomy" id="3072313"/>
    <lineage>
        <taxon>Bacteria</taxon>
        <taxon>Pseudomonadati</taxon>
        <taxon>Pseudomonadota</taxon>
        <taxon>Alphaproteobacteria</taxon>
        <taxon>Hyphomicrobiales</taxon>
        <taxon>Phyllobacteriaceae</taxon>
        <taxon>Mesorhizobium</taxon>
    </lineage>
</organism>
<evidence type="ECO:0000313" key="4">
    <source>
        <dbReference type="Proteomes" id="UP001280156"/>
    </source>
</evidence>
<name>A0ABU4YRY1_9HYPH</name>
<keyword evidence="4" id="KW-1185">Reference proteome</keyword>
<dbReference type="InterPro" id="IPR003718">
    <property type="entry name" value="OsmC/Ohr_fam"/>
</dbReference>
<dbReference type="SUPFAM" id="SSF82784">
    <property type="entry name" value="OsmC-like"/>
    <property type="match status" value="1"/>
</dbReference>
<dbReference type="RefSeq" id="WP_320298090.1">
    <property type="nucleotide sequence ID" value="NZ_JAVIIU010000015.1"/>
</dbReference>
<dbReference type="NCBIfam" id="TIGR03561">
    <property type="entry name" value="organ_hyd_perox"/>
    <property type="match status" value="1"/>
</dbReference>
<proteinExistence type="inferred from homology"/>
<evidence type="ECO:0000313" key="3">
    <source>
        <dbReference type="EMBL" id="MDX8489730.1"/>
    </source>
</evidence>
<evidence type="ECO:0000256" key="2">
    <source>
        <dbReference type="SAM" id="MobiDB-lite"/>
    </source>
</evidence>
<dbReference type="InterPro" id="IPR019953">
    <property type="entry name" value="OHR"/>
</dbReference>
<dbReference type="PANTHER" id="PTHR33797:SF2">
    <property type="entry name" value="ORGANIC HYDROPEROXIDE RESISTANCE PROTEIN-LIKE"/>
    <property type="match status" value="1"/>
</dbReference>
<evidence type="ECO:0000256" key="1">
    <source>
        <dbReference type="ARBA" id="ARBA00007378"/>
    </source>
</evidence>
<dbReference type="EMBL" id="JAVIIV010000039">
    <property type="protein sequence ID" value="MDX8489730.1"/>
    <property type="molecule type" value="Genomic_DNA"/>
</dbReference>
<dbReference type="InterPro" id="IPR015946">
    <property type="entry name" value="KH_dom-like_a/b"/>
</dbReference>